<sequence>MPALPPFVSQKTFIRGICELQSKLELENQLIGWIEFNGVKSAAGCSGDGGGFAIPDKCGNMYEVYIDSGPSRWHVGSGLSMFNQSANRWFCSANHGNKPQKFDMSQDGHKRMKKLTGRPN</sequence>
<gene>
    <name evidence="2" type="ORF">LCMAC102_03740</name>
</gene>
<feature type="compositionally biased region" description="Basic and acidic residues" evidence="1">
    <location>
        <begin position="100"/>
        <end position="109"/>
    </location>
</feature>
<organism evidence="2">
    <name type="scientific">Marseillevirus LCMAC102</name>
    <dbReference type="NCBI Taxonomy" id="2506603"/>
    <lineage>
        <taxon>Viruses</taxon>
        <taxon>Varidnaviria</taxon>
        <taxon>Bamfordvirae</taxon>
        <taxon>Nucleocytoviricota</taxon>
        <taxon>Megaviricetes</taxon>
        <taxon>Pimascovirales</taxon>
        <taxon>Pimascovirales incertae sedis</taxon>
        <taxon>Marseilleviridae</taxon>
    </lineage>
</organism>
<reference evidence="2" key="1">
    <citation type="journal article" date="2019" name="MBio">
        <title>Virus Genomes from Deep Sea Sediments Expand the Ocean Megavirome and Support Independent Origins of Viral Gigantism.</title>
        <authorList>
            <person name="Backstrom D."/>
            <person name="Yutin N."/>
            <person name="Jorgensen S.L."/>
            <person name="Dharamshi J."/>
            <person name="Homa F."/>
            <person name="Zaremba-Niedwiedzka K."/>
            <person name="Spang A."/>
            <person name="Wolf Y.I."/>
            <person name="Koonin E.V."/>
            <person name="Ettema T.J."/>
        </authorList>
    </citation>
    <scope>NUCLEOTIDE SEQUENCE</scope>
</reference>
<name>A0A481YU08_9VIRU</name>
<evidence type="ECO:0000256" key="1">
    <source>
        <dbReference type="SAM" id="MobiDB-lite"/>
    </source>
</evidence>
<feature type="region of interest" description="Disordered" evidence="1">
    <location>
        <begin position="96"/>
        <end position="120"/>
    </location>
</feature>
<feature type="compositionally biased region" description="Basic residues" evidence="1">
    <location>
        <begin position="110"/>
        <end position="120"/>
    </location>
</feature>
<accession>A0A481YU08</accession>
<dbReference type="EMBL" id="MK500334">
    <property type="protein sequence ID" value="QBK86579.1"/>
    <property type="molecule type" value="Genomic_DNA"/>
</dbReference>
<proteinExistence type="predicted"/>
<evidence type="ECO:0000313" key="2">
    <source>
        <dbReference type="EMBL" id="QBK86579.1"/>
    </source>
</evidence>
<protein>
    <submittedName>
        <fullName evidence="2">Uncharacterized protein</fullName>
    </submittedName>
</protein>